<keyword evidence="3" id="KW-1185">Reference proteome</keyword>
<gene>
    <name evidence="2" type="ORF">XAT740_LOCUS41412</name>
</gene>
<comment type="caution">
    <text evidence="2">The sequence shown here is derived from an EMBL/GenBank/DDBJ whole genome shotgun (WGS) entry which is preliminary data.</text>
</comment>
<accession>A0A815V9X3</accession>
<dbReference type="Pfam" id="PF20255">
    <property type="entry name" value="DUF6606"/>
    <property type="match status" value="1"/>
</dbReference>
<sequence length="205" mass="23982">MDELILNHLFLPHYLPNSADEDLLIKGKHENEYKLLDCLNEYFNSIAPTHLPFTLPVFRIIHDGIKRWAAFQNPQNFSVSNEQFTIEKLSSGSCLPRYFHTQNASILIEIDEKNQAVVSAWEVLLSTSEITSSFTRDYSCFPVATYRLRDRNQLSAKTHCEVLVDFMMRRLNIRSYQKYLVKKWKYLMCPNHITYANGGFSTFKD</sequence>
<feature type="domain" description="DUF6606" evidence="1">
    <location>
        <begin position="5"/>
        <end position="168"/>
    </location>
</feature>
<evidence type="ECO:0000259" key="1">
    <source>
        <dbReference type="Pfam" id="PF20255"/>
    </source>
</evidence>
<proteinExistence type="predicted"/>
<dbReference type="AlphaFoldDB" id="A0A815V9X3"/>
<dbReference type="Proteomes" id="UP000663828">
    <property type="component" value="Unassembled WGS sequence"/>
</dbReference>
<reference evidence="2" key="1">
    <citation type="submission" date="2021-02" db="EMBL/GenBank/DDBJ databases">
        <authorList>
            <person name="Nowell W R."/>
        </authorList>
    </citation>
    <scope>NUCLEOTIDE SEQUENCE</scope>
</reference>
<evidence type="ECO:0000313" key="2">
    <source>
        <dbReference type="EMBL" id="CAF1530271.1"/>
    </source>
</evidence>
<dbReference type="EMBL" id="CAJNOR010004841">
    <property type="protein sequence ID" value="CAF1530271.1"/>
    <property type="molecule type" value="Genomic_DNA"/>
</dbReference>
<organism evidence="2 3">
    <name type="scientific">Adineta ricciae</name>
    <name type="common">Rotifer</name>
    <dbReference type="NCBI Taxonomy" id="249248"/>
    <lineage>
        <taxon>Eukaryota</taxon>
        <taxon>Metazoa</taxon>
        <taxon>Spiralia</taxon>
        <taxon>Gnathifera</taxon>
        <taxon>Rotifera</taxon>
        <taxon>Eurotatoria</taxon>
        <taxon>Bdelloidea</taxon>
        <taxon>Adinetida</taxon>
        <taxon>Adinetidae</taxon>
        <taxon>Adineta</taxon>
    </lineage>
</organism>
<protein>
    <recommendedName>
        <fullName evidence="1">DUF6606 domain-containing protein</fullName>
    </recommendedName>
</protein>
<name>A0A815V9X3_ADIRI</name>
<evidence type="ECO:0000313" key="3">
    <source>
        <dbReference type="Proteomes" id="UP000663828"/>
    </source>
</evidence>
<dbReference type="InterPro" id="IPR046541">
    <property type="entry name" value="DUF6606"/>
</dbReference>